<dbReference type="Gene3D" id="3.20.20.140">
    <property type="entry name" value="Metal-dependent hydrolases"/>
    <property type="match status" value="1"/>
</dbReference>
<dbReference type="Pfam" id="PF00580">
    <property type="entry name" value="UvrD-helicase"/>
    <property type="match status" value="2"/>
</dbReference>
<evidence type="ECO:0000259" key="13">
    <source>
        <dbReference type="PROSITE" id="PS51198"/>
    </source>
</evidence>
<dbReference type="GO" id="GO:0005524">
    <property type="term" value="F:ATP binding"/>
    <property type="evidence" value="ECO:0007669"/>
    <property type="project" value="UniProtKB-UniRule"/>
</dbReference>
<dbReference type="GO" id="GO:0043138">
    <property type="term" value="F:3'-5' DNA helicase activity"/>
    <property type="evidence" value="ECO:0007669"/>
    <property type="project" value="UniProtKB-EC"/>
</dbReference>
<keyword evidence="2 11" id="KW-0547">Nucleotide-binding</keyword>
<dbReference type="RefSeq" id="WP_249285069.1">
    <property type="nucleotide sequence ID" value="NZ_JACRSO010000002.1"/>
</dbReference>
<dbReference type="SUPFAM" id="SSF52540">
    <property type="entry name" value="P-loop containing nucleoside triphosphate hydrolases"/>
    <property type="match status" value="1"/>
</dbReference>
<dbReference type="Proteomes" id="UP000654279">
    <property type="component" value="Unassembled WGS sequence"/>
</dbReference>
<dbReference type="InterPro" id="IPR013986">
    <property type="entry name" value="DExx_box_DNA_helicase_dom_sf"/>
</dbReference>
<accession>A0A926D0K9</accession>
<evidence type="ECO:0000256" key="5">
    <source>
        <dbReference type="ARBA" id="ARBA00022840"/>
    </source>
</evidence>
<dbReference type="SUPFAM" id="SSF89550">
    <property type="entry name" value="PHP domain-like"/>
    <property type="match status" value="1"/>
</dbReference>
<keyword evidence="5 11" id="KW-0067">ATP-binding</keyword>
<dbReference type="InterPro" id="IPR014016">
    <property type="entry name" value="UvrD-like_ATP-bd"/>
</dbReference>
<dbReference type="Gene3D" id="1.10.486.10">
    <property type="entry name" value="PCRA, domain 4"/>
    <property type="match status" value="1"/>
</dbReference>
<feature type="binding site" evidence="11">
    <location>
        <begin position="491"/>
        <end position="498"/>
    </location>
    <ligand>
        <name>ATP</name>
        <dbReference type="ChEBI" id="CHEBI:30616"/>
    </ligand>
</feature>
<gene>
    <name evidence="15" type="ORF">H8699_07145</name>
</gene>
<comment type="similarity">
    <text evidence="1">Belongs to the helicase family. UvrD subfamily.</text>
</comment>
<dbReference type="PANTHER" id="PTHR11070:SF2">
    <property type="entry name" value="ATP-DEPENDENT DNA HELICASE SRS2"/>
    <property type="match status" value="1"/>
</dbReference>
<evidence type="ECO:0000256" key="12">
    <source>
        <dbReference type="SAM" id="MobiDB-lite"/>
    </source>
</evidence>
<keyword evidence="6" id="KW-0238">DNA-binding</keyword>
<dbReference type="AlphaFoldDB" id="A0A926D0K9"/>
<evidence type="ECO:0000259" key="14">
    <source>
        <dbReference type="PROSITE" id="PS51217"/>
    </source>
</evidence>
<keyword evidence="7" id="KW-0413">Isomerase</keyword>
<keyword evidence="16" id="KW-1185">Reference proteome</keyword>
<dbReference type="GO" id="GO:0016787">
    <property type="term" value="F:hydrolase activity"/>
    <property type="evidence" value="ECO:0007669"/>
    <property type="project" value="UniProtKB-UniRule"/>
</dbReference>
<dbReference type="EC" id="5.6.2.4" evidence="9"/>
<dbReference type="PROSITE" id="PS51217">
    <property type="entry name" value="UVRD_HELICASE_CTER"/>
    <property type="match status" value="1"/>
</dbReference>
<comment type="caution">
    <text evidence="15">The sequence shown here is derived from an EMBL/GenBank/DDBJ whole genome shotgun (WGS) entry which is preliminary data.</text>
</comment>
<name>A0A926D0K9_9FIRM</name>
<evidence type="ECO:0000256" key="3">
    <source>
        <dbReference type="ARBA" id="ARBA00022801"/>
    </source>
</evidence>
<evidence type="ECO:0000256" key="7">
    <source>
        <dbReference type="ARBA" id="ARBA00023235"/>
    </source>
</evidence>
<dbReference type="PANTHER" id="PTHR11070">
    <property type="entry name" value="UVRD / RECB / PCRA DNA HELICASE FAMILY MEMBER"/>
    <property type="match status" value="1"/>
</dbReference>
<dbReference type="GO" id="GO:0000725">
    <property type="term" value="P:recombinational repair"/>
    <property type="evidence" value="ECO:0007669"/>
    <property type="project" value="TreeGrafter"/>
</dbReference>
<comment type="catalytic activity">
    <reaction evidence="10">
        <text>ATP + H2O = ADP + phosphate + H(+)</text>
        <dbReference type="Rhea" id="RHEA:13065"/>
        <dbReference type="ChEBI" id="CHEBI:15377"/>
        <dbReference type="ChEBI" id="CHEBI:15378"/>
        <dbReference type="ChEBI" id="CHEBI:30616"/>
        <dbReference type="ChEBI" id="CHEBI:43474"/>
        <dbReference type="ChEBI" id="CHEBI:456216"/>
        <dbReference type="EC" id="5.6.2.4"/>
    </reaction>
</comment>
<protein>
    <recommendedName>
        <fullName evidence="9">DNA 3'-5' helicase</fullName>
        <ecNumber evidence="9">5.6.2.4</ecNumber>
    </recommendedName>
</protein>
<dbReference type="GO" id="GO:0003677">
    <property type="term" value="F:DNA binding"/>
    <property type="evidence" value="ECO:0007669"/>
    <property type="project" value="UniProtKB-KW"/>
</dbReference>
<dbReference type="CDD" id="cd17932">
    <property type="entry name" value="DEXQc_UvrD"/>
    <property type="match status" value="1"/>
</dbReference>
<sequence>MLIADLHIHSKYSRATSRDCTPEFLDLWARRKGIGLLGTGDFTHPAWRQALKEKLVAAEEGFYRLRDELIQPDATPGAVQPRFVVTGEISSIYKKNGKTRKVHNVIILPGLEEAELLSQKLEAIGNIHSDGRPILGLDSRDLLEITLESCPRAIFIPAHIWTPHFSLFGAFSGFDTIEECFEDLTGHIHALETGLSSDPAMNGRVRALDRFALVSNSDAHSPAKLGREANLLNIDMTYSALYAALQGENPQGLAGTIEFFPEEGKYHLDGHRACKLCLTPAETQRYGGRCPVCGKKLTIGVQHRVEQLADRPEGYCRPDARPYESLVPLPEVIAASTGLSAGSVKVARQYQAILQALGPEFYILREASIQQIVQAAGPCVAEGIRRLRRGEVRRKAGYDGEYGVIGLLDPSEIETLNGQLTLLEGWAPPAAQPAQKAPLPPVPPAEQAAPVEREAPLADAALGDGDPLLAGLNPEQQEAVTSTAPALAVIAGPGTGKTKTLVSRIAYLISVRKVKPSEITAVTFTNKAAAEMRQRLEQALGGKRALRGMSIGTFHALCLEYLRETGGVTLLDEDGARRHAAAVIQARNLRLTPEAFLRAVSIRKNGGEGDGISDEAFALYCDRLKKSGAADFDDLLADTLAAWQQGLPDARRKNRFRYLLVDEFQDINPIQYRLIRAWAQEGESLFAIGDPDQSIYGFRGADAACFERLQEDWPALCTIHLRQNYRSTPQVLRVALPLISHNPGQARALLPHRPDGAPVGRVVVKTDLSEGIFIAKQIGQMVGGLDMLESGALAAPADRAQGYGFSDFAILYRTHRQAEMLEKCLRQEGIPYVVSGREDDLSSEDVCGVLGFFRFLADPQDALSLTRALKVLFGCPEALSESFAALWEGAGHQMLTPALLEARAAAYLGAAHVGPLIEAAGAFLPRMKKEKPRKLIEELCSACALKKTPALEHLLGRAVFHTDMAAFLDNLALGQEADLERSTGHAYAAGAVRLMTLHGAKGLEFPVVFLCGVKKGMIPLETPYRPADMEEERRLFYVGITRAKDSLYLCTGPEASAFMQEIPAADLKPIRANPNAAQGAQLSLFGKV</sequence>
<dbReference type="CDD" id="cd18807">
    <property type="entry name" value="SF1_C_UvrD"/>
    <property type="match status" value="1"/>
</dbReference>
<evidence type="ECO:0000313" key="15">
    <source>
        <dbReference type="EMBL" id="MBC8529201.1"/>
    </source>
</evidence>
<evidence type="ECO:0000256" key="9">
    <source>
        <dbReference type="ARBA" id="ARBA00034808"/>
    </source>
</evidence>
<feature type="domain" description="UvrD-like helicase C-terminal" evidence="14">
    <location>
        <begin position="729"/>
        <end position="1002"/>
    </location>
</feature>
<comment type="catalytic activity">
    <reaction evidence="8">
        <text>Couples ATP hydrolysis with the unwinding of duplex DNA by translocating in the 3'-5' direction.</text>
        <dbReference type="EC" id="5.6.2.4"/>
    </reaction>
</comment>
<keyword evidence="3 11" id="KW-0378">Hydrolase</keyword>
<evidence type="ECO:0000256" key="1">
    <source>
        <dbReference type="ARBA" id="ARBA00009922"/>
    </source>
</evidence>
<keyword evidence="4 11" id="KW-0347">Helicase</keyword>
<dbReference type="Gene3D" id="3.40.50.300">
    <property type="entry name" value="P-loop containing nucleotide triphosphate hydrolases"/>
    <property type="match status" value="2"/>
</dbReference>
<proteinExistence type="inferred from homology"/>
<dbReference type="InterPro" id="IPR027417">
    <property type="entry name" value="P-loop_NTPase"/>
</dbReference>
<dbReference type="CDD" id="cd19067">
    <property type="entry name" value="PfuEndoQ-like"/>
    <property type="match status" value="1"/>
</dbReference>
<dbReference type="Gene3D" id="1.10.10.160">
    <property type="match status" value="1"/>
</dbReference>
<feature type="region of interest" description="Disordered" evidence="12">
    <location>
        <begin position="431"/>
        <end position="451"/>
    </location>
</feature>
<dbReference type="Pfam" id="PF13361">
    <property type="entry name" value="UvrD_C"/>
    <property type="match status" value="2"/>
</dbReference>
<evidence type="ECO:0000256" key="2">
    <source>
        <dbReference type="ARBA" id="ARBA00022741"/>
    </source>
</evidence>
<evidence type="ECO:0000256" key="8">
    <source>
        <dbReference type="ARBA" id="ARBA00034617"/>
    </source>
</evidence>
<evidence type="ECO:0000256" key="11">
    <source>
        <dbReference type="PROSITE-ProRule" id="PRU00560"/>
    </source>
</evidence>
<evidence type="ECO:0000256" key="10">
    <source>
        <dbReference type="ARBA" id="ARBA00048988"/>
    </source>
</evidence>
<evidence type="ECO:0000313" key="16">
    <source>
        <dbReference type="Proteomes" id="UP000654279"/>
    </source>
</evidence>
<dbReference type="InterPro" id="IPR016195">
    <property type="entry name" value="Pol/histidinol_Pase-like"/>
</dbReference>
<evidence type="ECO:0000256" key="6">
    <source>
        <dbReference type="ARBA" id="ARBA00023125"/>
    </source>
</evidence>
<dbReference type="InterPro" id="IPR000212">
    <property type="entry name" value="DNA_helicase_UvrD/REP"/>
</dbReference>
<dbReference type="InterPro" id="IPR014017">
    <property type="entry name" value="DNA_helicase_UvrD-like_C"/>
</dbReference>
<reference evidence="15" key="1">
    <citation type="submission" date="2020-08" db="EMBL/GenBank/DDBJ databases">
        <title>Genome public.</title>
        <authorList>
            <person name="Liu C."/>
            <person name="Sun Q."/>
        </authorList>
    </citation>
    <scope>NUCLEOTIDE SEQUENCE</scope>
    <source>
        <strain evidence="15">NSJ-44</strain>
    </source>
</reference>
<dbReference type="EMBL" id="JACRSO010000002">
    <property type="protein sequence ID" value="MBC8529201.1"/>
    <property type="molecule type" value="Genomic_DNA"/>
</dbReference>
<organism evidence="15 16">
    <name type="scientific">Luoshenia tenuis</name>
    <dbReference type="NCBI Taxonomy" id="2763654"/>
    <lineage>
        <taxon>Bacteria</taxon>
        <taxon>Bacillati</taxon>
        <taxon>Bacillota</taxon>
        <taxon>Clostridia</taxon>
        <taxon>Christensenellales</taxon>
        <taxon>Christensenellaceae</taxon>
        <taxon>Luoshenia</taxon>
    </lineage>
</organism>
<feature type="domain" description="UvrD-like helicase ATP-binding" evidence="13">
    <location>
        <begin position="470"/>
        <end position="728"/>
    </location>
</feature>
<evidence type="ECO:0000256" key="4">
    <source>
        <dbReference type="ARBA" id="ARBA00022806"/>
    </source>
</evidence>
<dbReference type="PROSITE" id="PS51198">
    <property type="entry name" value="UVRD_HELICASE_ATP_BIND"/>
    <property type="match status" value="1"/>
</dbReference>